<dbReference type="HOGENOM" id="CLU_119090_2_1_9"/>
<dbReference type="Proteomes" id="UP000005361">
    <property type="component" value="Chromosome"/>
</dbReference>
<dbReference type="Pfam" id="PF03965">
    <property type="entry name" value="Penicillinase_R"/>
    <property type="match status" value="1"/>
</dbReference>
<name>I8TYU0_9FIRM</name>
<dbReference type="AlphaFoldDB" id="I8TYU0"/>
<dbReference type="InterPro" id="IPR036388">
    <property type="entry name" value="WH-like_DNA-bd_sf"/>
</dbReference>
<reference evidence="5 6" key="1">
    <citation type="journal article" date="2015" name="Genome Announc.">
        <title>Complete Genome Sequence of Pelosinus fermentans JBW45, a Member of a Remarkably Competitive Group of Negativicutes in the Firmicutes Phylum.</title>
        <authorList>
            <person name="De Leon K.B."/>
            <person name="Utturkar S.M."/>
            <person name="Camilleri L.B."/>
            <person name="Elias D.A."/>
            <person name="Arkin A.P."/>
            <person name="Fields M.W."/>
            <person name="Brown S.D."/>
            <person name="Wall J.D."/>
        </authorList>
    </citation>
    <scope>NUCLEOTIDE SEQUENCE [LARGE SCALE GENOMIC DNA]</scope>
    <source>
        <strain evidence="5 6">JBW45</strain>
    </source>
</reference>
<dbReference type="EMBL" id="CP010978">
    <property type="protein sequence ID" value="AJQ26614.1"/>
    <property type="molecule type" value="Genomic_DNA"/>
</dbReference>
<sequence length="124" mass="14348">MKNLPQISDAEWQIMKILWDRAPLTASDVINKVDGVTSWKPKTVKTLLGRLLKKNAISFHKEGRTYVYYPLVAEDECVKAESQSFLEKVFCGALNVMFAKFLEEQELSREEIAELKRILDQKKK</sequence>
<dbReference type="Gene3D" id="1.10.4040.10">
    <property type="entry name" value="Penicillinase repressor domain"/>
    <property type="match status" value="1"/>
</dbReference>
<dbReference type="InterPro" id="IPR005650">
    <property type="entry name" value="BlaI_family"/>
</dbReference>
<dbReference type="STRING" id="1192197.JBW_01262"/>
<dbReference type="KEGG" id="pft:JBW_01262"/>
<evidence type="ECO:0000256" key="2">
    <source>
        <dbReference type="ARBA" id="ARBA00023015"/>
    </source>
</evidence>
<comment type="similarity">
    <text evidence="1">Belongs to the BlaI transcriptional regulatory family.</text>
</comment>
<evidence type="ECO:0000256" key="3">
    <source>
        <dbReference type="ARBA" id="ARBA00023125"/>
    </source>
</evidence>
<evidence type="ECO:0000256" key="4">
    <source>
        <dbReference type="ARBA" id="ARBA00023163"/>
    </source>
</evidence>
<dbReference type="RefSeq" id="WP_007956998.1">
    <property type="nucleotide sequence ID" value="NZ_CP010978.1"/>
</dbReference>
<dbReference type="Gene3D" id="1.10.10.10">
    <property type="entry name" value="Winged helix-like DNA-binding domain superfamily/Winged helix DNA-binding domain"/>
    <property type="match status" value="1"/>
</dbReference>
<reference evidence="6" key="2">
    <citation type="submission" date="2015-02" db="EMBL/GenBank/DDBJ databases">
        <title>Complete Genome Sequence of Pelosinus fermentans JBW45.</title>
        <authorList>
            <person name="De Leon K.B."/>
            <person name="Utturkar S.M."/>
            <person name="Camilleri L.B."/>
            <person name="Arkin A.P."/>
            <person name="Fields M.W."/>
            <person name="Brown S.D."/>
            <person name="Wall J.D."/>
        </authorList>
    </citation>
    <scope>NUCLEOTIDE SEQUENCE [LARGE SCALE GENOMIC DNA]</scope>
    <source>
        <strain evidence="6">JBW45</strain>
    </source>
</reference>
<keyword evidence="3" id="KW-0238">DNA-binding</keyword>
<proteinExistence type="inferred from homology"/>
<dbReference type="OrthoDB" id="9795583at2"/>
<dbReference type="GO" id="GO:0045892">
    <property type="term" value="P:negative regulation of DNA-templated transcription"/>
    <property type="evidence" value="ECO:0007669"/>
    <property type="project" value="InterPro"/>
</dbReference>
<protein>
    <submittedName>
        <fullName evidence="5">Transcriptional repressor, CopY family</fullName>
    </submittedName>
</protein>
<keyword evidence="4" id="KW-0804">Transcription</keyword>
<evidence type="ECO:0000313" key="6">
    <source>
        <dbReference type="Proteomes" id="UP000005361"/>
    </source>
</evidence>
<organism evidence="5 6">
    <name type="scientific">Pelosinus fermentans JBW45</name>
    <dbReference type="NCBI Taxonomy" id="1192197"/>
    <lineage>
        <taxon>Bacteria</taxon>
        <taxon>Bacillati</taxon>
        <taxon>Bacillota</taxon>
        <taxon>Negativicutes</taxon>
        <taxon>Selenomonadales</taxon>
        <taxon>Sporomusaceae</taxon>
        <taxon>Pelosinus</taxon>
    </lineage>
</organism>
<gene>
    <name evidence="5" type="ORF">JBW_01262</name>
</gene>
<accession>I8TYU0</accession>
<dbReference type="InterPro" id="IPR036390">
    <property type="entry name" value="WH_DNA-bd_sf"/>
</dbReference>
<dbReference type="SUPFAM" id="SSF46785">
    <property type="entry name" value="Winged helix' DNA-binding domain"/>
    <property type="match status" value="1"/>
</dbReference>
<keyword evidence="2" id="KW-0805">Transcription regulation</keyword>
<dbReference type="GO" id="GO:0003677">
    <property type="term" value="F:DNA binding"/>
    <property type="evidence" value="ECO:0007669"/>
    <property type="project" value="UniProtKB-KW"/>
</dbReference>
<evidence type="ECO:0000313" key="5">
    <source>
        <dbReference type="EMBL" id="AJQ26614.1"/>
    </source>
</evidence>
<evidence type="ECO:0000256" key="1">
    <source>
        <dbReference type="ARBA" id="ARBA00011046"/>
    </source>
</evidence>
<dbReference type="PIRSF" id="PIRSF019455">
    <property type="entry name" value="CopR_AtkY"/>
    <property type="match status" value="1"/>
</dbReference>